<organism evidence="1 2">
    <name type="scientific">Vibrio vulnificus</name>
    <dbReference type="NCBI Taxonomy" id="672"/>
    <lineage>
        <taxon>Bacteria</taxon>
        <taxon>Pseudomonadati</taxon>
        <taxon>Pseudomonadota</taxon>
        <taxon>Gammaproteobacteria</taxon>
        <taxon>Vibrionales</taxon>
        <taxon>Vibrionaceae</taxon>
        <taxon>Vibrio</taxon>
    </lineage>
</organism>
<evidence type="ECO:0000313" key="1">
    <source>
        <dbReference type="EMBL" id="AXX59239.1"/>
    </source>
</evidence>
<dbReference type="EMBL" id="CP019290">
    <property type="protein sequence ID" value="AXX59239.1"/>
    <property type="molecule type" value="Genomic_DNA"/>
</dbReference>
<proteinExistence type="predicted"/>
<protein>
    <submittedName>
        <fullName evidence="1">Uncharacterized protein</fullName>
    </submittedName>
</protein>
<evidence type="ECO:0000313" key="2">
    <source>
        <dbReference type="Proteomes" id="UP000263418"/>
    </source>
</evidence>
<sequence>MKVLYVPCRAGNVSLCKSVHREVESEGSKWQNIALTNRNLVVGIVNLRNLARDRIARSLEQKCDYVNQAELWERVASYLRAKVISATEKNFF</sequence>
<reference evidence="1 2" key="1">
    <citation type="submission" date="2017-01" db="EMBL/GenBank/DDBJ databases">
        <title>Complete Genome Sequence of Vibrio vulnificus FORC_053.</title>
        <authorList>
            <consortium name="Food-borne Pathogen Omics Research Center"/>
            <person name="Chung H.Y."/>
            <person name="Na E.J."/>
            <person name="Song J.S."/>
            <person name="Kim H."/>
            <person name="Lee J.-H."/>
            <person name="Ryu S."/>
            <person name="Choi S.H."/>
        </authorList>
    </citation>
    <scope>NUCLEOTIDE SEQUENCE [LARGE SCALE GENOMIC DNA]</scope>
    <source>
        <strain evidence="1 2">FORC_053</strain>
    </source>
</reference>
<dbReference type="AlphaFoldDB" id="A0AAN1PN18"/>
<accession>A0AAN1PN18</accession>
<gene>
    <name evidence="1" type="ORF">FORC53_0900</name>
</gene>
<dbReference type="Proteomes" id="UP000263418">
    <property type="component" value="Chromosome 1"/>
</dbReference>
<name>A0AAN1PN18_VIBVL</name>